<comment type="caution">
    <text evidence="2">The sequence shown here is derived from an EMBL/GenBank/DDBJ whole genome shotgun (WGS) entry which is preliminary data.</text>
</comment>
<reference evidence="2" key="1">
    <citation type="journal article" date="2023" name="IScience">
        <title>Live-bearing cockroach genome reveals convergent evolutionary mechanisms linked to viviparity in insects and beyond.</title>
        <authorList>
            <person name="Fouks B."/>
            <person name="Harrison M.C."/>
            <person name="Mikhailova A.A."/>
            <person name="Marchal E."/>
            <person name="English S."/>
            <person name="Carruthers M."/>
            <person name="Jennings E.C."/>
            <person name="Chiamaka E.L."/>
            <person name="Frigard R.A."/>
            <person name="Pippel M."/>
            <person name="Attardo G.M."/>
            <person name="Benoit J.B."/>
            <person name="Bornberg-Bauer E."/>
            <person name="Tobe S.S."/>
        </authorList>
    </citation>
    <scope>NUCLEOTIDE SEQUENCE</scope>
    <source>
        <strain evidence="2">Stay&amp;Tobe</strain>
    </source>
</reference>
<dbReference type="InterPro" id="IPR056453">
    <property type="entry name" value="HTH_DNAJC9"/>
</dbReference>
<name>A0AAD7ZTM7_DIPPU</name>
<gene>
    <name evidence="2" type="ORF">L9F63_019907</name>
</gene>
<sequence length="135" mass="15694">SEEERNDLKRAYLDGKGDMDFILEAVPFTHTEEEPRLKDLIQGMIDEGEVPVYKAFTDETPKKRERRKRKWEKEAEEAAKLKEEKGLGDTDDDLKMLIQGRQQKRVQELDSFFDTLAQKYGGGKSGTKKTARRKK</sequence>
<dbReference type="EMBL" id="JASPKZ010007156">
    <property type="protein sequence ID" value="KAJ9586443.1"/>
    <property type="molecule type" value="Genomic_DNA"/>
</dbReference>
<dbReference type="GO" id="GO:0005634">
    <property type="term" value="C:nucleus"/>
    <property type="evidence" value="ECO:0007669"/>
    <property type="project" value="TreeGrafter"/>
</dbReference>
<reference evidence="2" key="2">
    <citation type="submission" date="2023-05" db="EMBL/GenBank/DDBJ databases">
        <authorList>
            <person name="Fouks B."/>
        </authorList>
    </citation>
    <scope>NUCLEOTIDE SEQUENCE</scope>
    <source>
        <strain evidence="2">Stay&amp;Tobe</strain>
        <tissue evidence="2">Testes</tissue>
    </source>
</reference>
<evidence type="ECO:0000313" key="3">
    <source>
        <dbReference type="Proteomes" id="UP001233999"/>
    </source>
</evidence>
<keyword evidence="3" id="KW-1185">Reference proteome</keyword>
<evidence type="ECO:0000259" key="1">
    <source>
        <dbReference type="Pfam" id="PF23302"/>
    </source>
</evidence>
<dbReference type="GO" id="GO:0031072">
    <property type="term" value="F:heat shock protein binding"/>
    <property type="evidence" value="ECO:0007669"/>
    <property type="project" value="TreeGrafter"/>
</dbReference>
<organism evidence="2 3">
    <name type="scientific">Diploptera punctata</name>
    <name type="common">Pacific beetle cockroach</name>
    <dbReference type="NCBI Taxonomy" id="6984"/>
    <lineage>
        <taxon>Eukaryota</taxon>
        <taxon>Metazoa</taxon>
        <taxon>Ecdysozoa</taxon>
        <taxon>Arthropoda</taxon>
        <taxon>Hexapoda</taxon>
        <taxon>Insecta</taxon>
        <taxon>Pterygota</taxon>
        <taxon>Neoptera</taxon>
        <taxon>Polyneoptera</taxon>
        <taxon>Dictyoptera</taxon>
        <taxon>Blattodea</taxon>
        <taxon>Blaberoidea</taxon>
        <taxon>Blaberidae</taxon>
        <taxon>Diplopterinae</taxon>
        <taxon>Diploptera</taxon>
    </lineage>
</organism>
<dbReference type="PANTHER" id="PTHR44144:SF1">
    <property type="entry name" value="DNAJ HOMOLOG SUBFAMILY C MEMBER 9"/>
    <property type="match status" value="1"/>
</dbReference>
<dbReference type="AlphaFoldDB" id="A0AAD7ZTM7"/>
<feature type="non-terminal residue" evidence="2">
    <location>
        <position position="135"/>
    </location>
</feature>
<accession>A0AAD7ZTM7</accession>
<dbReference type="Pfam" id="PF23302">
    <property type="entry name" value="HTH_DNAJC9"/>
    <property type="match status" value="1"/>
</dbReference>
<dbReference type="Proteomes" id="UP001233999">
    <property type="component" value="Unassembled WGS sequence"/>
</dbReference>
<feature type="domain" description="DNAJC9 HTH" evidence="1">
    <location>
        <begin position="1"/>
        <end position="66"/>
    </location>
</feature>
<dbReference type="GO" id="GO:0005737">
    <property type="term" value="C:cytoplasm"/>
    <property type="evidence" value="ECO:0007669"/>
    <property type="project" value="TreeGrafter"/>
</dbReference>
<proteinExistence type="predicted"/>
<dbReference type="PANTHER" id="PTHR44144">
    <property type="entry name" value="DNAJ HOMOLOG SUBFAMILY C MEMBER 9"/>
    <property type="match status" value="1"/>
</dbReference>
<protein>
    <recommendedName>
        <fullName evidence="1">DNAJC9 HTH domain-containing protein</fullName>
    </recommendedName>
</protein>
<dbReference type="InterPro" id="IPR052594">
    <property type="entry name" value="J_domain-containing_protein"/>
</dbReference>
<evidence type="ECO:0000313" key="2">
    <source>
        <dbReference type="EMBL" id="KAJ9586443.1"/>
    </source>
</evidence>